<accession>A0A1S1WYS9</accession>
<dbReference type="STRING" id="1903179.BI347_01245"/>
<reference evidence="4 5" key="1">
    <citation type="submission" date="2016-09" db="EMBL/GenBank/DDBJ databases">
        <title>Chromobacterium muskegensis sp. nov., an insecticidal bacterium isolated from Sphagnum bogs.</title>
        <authorList>
            <person name="Sparks M.E."/>
            <person name="Blackburn M.B."/>
            <person name="Gundersen-Rindal D.E."/>
            <person name="Mitchell A."/>
            <person name="Farrar R."/>
            <person name="Kuhar D."/>
        </authorList>
    </citation>
    <scope>NUCLEOTIDE SEQUENCE [LARGE SCALE GENOMIC DNA]</scope>
    <source>
        <strain evidence="3 5">14B-1</strain>
        <strain evidence="2 4">37-2</strain>
    </source>
</reference>
<dbReference type="EMBL" id="MKCS01000001">
    <property type="protein sequence ID" value="OHX12280.1"/>
    <property type="molecule type" value="Genomic_DNA"/>
</dbReference>
<evidence type="ECO:0000313" key="3">
    <source>
        <dbReference type="EMBL" id="OHX21636.1"/>
    </source>
</evidence>
<sequence length="61" mass="7206">MTHWIMLIFVEYFMKYAWGLNVNLKSPIQFLIMTGMVLTISRLSFNYIEKPGKKFIKGMGK</sequence>
<evidence type="ECO:0000256" key="1">
    <source>
        <dbReference type="SAM" id="Phobius"/>
    </source>
</evidence>
<protein>
    <submittedName>
        <fullName evidence="2">Uncharacterized protein</fullName>
    </submittedName>
</protein>
<comment type="caution">
    <text evidence="2">The sequence shown here is derived from an EMBL/GenBank/DDBJ whole genome shotgun (WGS) entry which is preliminary data.</text>
</comment>
<keyword evidence="5" id="KW-1185">Reference proteome</keyword>
<name>A0A1S1WYS9_9NEIS</name>
<gene>
    <name evidence="3" type="ORF">BI344_03765</name>
    <name evidence="2" type="ORF">BI347_01245</name>
</gene>
<evidence type="ECO:0000313" key="5">
    <source>
        <dbReference type="Proteomes" id="UP000180280"/>
    </source>
</evidence>
<proteinExistence type="predicted"/>
<dbReference type="Proteomes" id="UP000180088">
    <property type="component" value="Unassembled WGS sequence"/>
</dbReference>
<feature type="transmembrane region" description="Helical" evidence="1">
    <location>
        <begin position="28"/>
        <end position="48"/>
    </location>
</feature>
<keyword evidence="1" id="KW-1133">Transmembrane helix</keyword>
<organism evidence="2 4">
    <name type="scientific">Chromobacterium sphagni</name>
    <dbReference type="NCBI Taxonomy" id="1903179"/>
    <lineage>
        <taxon>Bacteria</taxon>
        <taxon>Pseudomonadati</taxon>
        <taxon>Pseudomonadota</taxon>
        <taxon>Betaproteobacteria</taxon>
        <taxon>Neisseriales</taxon>
        <taxon>Chromobacteriaceae</taxon>
        <taxon>Chromobacterium</taxon>
    </lineage>
</organism>
<dbReference type="Proteomes" id="UP000180280">
    <property type="component" value="Unassembled WGS sequence"/>
</dbReference>
<keyword evidence="1" id="KW-0812">Transmembrane</keyword>
<evidence type="ECO:0000313" key="4">
    <source>
        <dbReference type="Proteomes" id="UP000180088"/>
    </source>
</evidence>
<keyword evidence="1" id="KW-0472">Membrane</keyword>
<evidence type="ECO:0000313" key="2">
    <source>
        <dbReference type="EMBL" id="OHX12280.1"/>
    </source>
</evidence>
<dbReference type="AlphaFoldDB" id="A0A1S1WYS9"/>
<dbReference type="EMBL" id="MKCT01000001">
    <property type="protein sequence ID" value="OHX21636.1"/>
    <property type="molecule type" value="Genomic_DNA"/>
</dbReference>